<evidence type="ECO:0000259" key="1">
    <source>
        <dbReference type="Pfam" id="PF03407"/>
    </source>
</evidence>
<comment type="caution">
    <text evidence="2">The sequence shown here is derived from an EMBL/GenBank/DDBJ whole genome shotgun (WGS) entry which is preliminary data.</text>
</comment>
<dbReference type="OrthoDB" id="181606at2"/>
<name>A0A2W7NEK1_9RHOB</name>
<dbReference type="Gene3D" id="3.90.550.10">
    <property type="entry name" value="Spore Coat Polysaccharide Biosynthesis Protein SpsA, Chain A"/>
    <property type="match status" value="1"/>
</dbReference>
<accession>A0A2W7NEK1</accession>
<sequence>MPGSEPSNGRSEPRGVVFAASGASYVVLARRAARTLRQVMPGTPIDLFADRAFEDTTFDTVHRLEGRGRRPKMEALRRSRFDRTLYLDCDVIALADPSEIFALLDYADLAGAHEHYGSAPIAMQSVRDTSIPPSFRQINSGVLGVRKSAATDAFLARWQDDFEALKLQFDQPLLRELLWKSDLRLAVLPQEYNLMHMPYLTAGNEKMMAPRLLHLPHLHVGSKFTDDPSRPLSPAEILSDHECSTIAARFATDRTLGASRDLRVLAADMLRKAPALDRTVRGIWNRFR</sequence>
<dbReference type="InterPro" id="IPR029044">
    <property type="entry name" value="Nucleotide-diphossugar_trans"/>
</dbReference>
<dbReference type="SUPFAM" id="SSF53448">
    <property type="entry name" value="Nucleotide-diphospho-sugar transferases"/>
    <property type="match status" value="1"/>
</dbReference>
<dbReference type="AlphaFoldDB" id="A0A2W7NEK1"/>
<dbReference type="Proteomes" id="UP000248916">
    <property type="component" value="Unassembled WGS sequence"/>
</dbReference>
<reference evidence="2 3" key="1">
    <citation type="submission" date="2018-06" db="EMBL/GenBank/DDBJ databases">
        <title>Genomic Encyclopedia of Archaeal and Bacterial Type Strains, Phase II (KMG-II): from individual species to whole genera.</title>
        <authorList>
            <person name="Goeker M."/>
        </authorList>
    </citation>
    <scope>NUCLEOTIDE SEQUENCE [LARGE SCALE GENOMIC DNA]</scope>
    <source>
        <strain evidence="2 3">DSM 22009</strain>
    </source>
</reference>
<evidence type="ECO:0000313" key="2">
    <source>
        <dbReference type="EMBL" id="PZX18350.1"/>
    </source>
</evidence>
<dbReference type="GO" id="GO:0016740">
    <property type="term" value="F:transferase activity"/>
    <property type="evidence" value="ECO:0007669"/>
    <property type="project" value="UniProtKB-KW"/>
</dbReference>
<keyword evidence="3" id="KW-1185">Reference proteome</keyword>
<keyword evidence="2" id="KW-0808">Transferase</keyword>
<protein>
    <submittedName>
        <fullName evidence="2">Nucleotide-diphospho-sugar transferase</fullName>
    </submittedName>
</protein>
<dbReference type="EMBL" id="QKZL01000003">
    <property type="protein sequence ID" value="PZX18350.1"/>
    <property type="molecule type" value="Genomic_DNA"/>
</dbReference>
<feature type="domain" description="Nucleotide-diphospho-sugar transferase" evidence="1">
    <location>
        <begin position="85"/>
        <end position="193"/>
    </location>
</feature>
<proteinExistence type="predicted"/>
<dbReference type="Pfam" id="PF03407">
    <property type="entry name" value="Nucleotid_trans"/>
    <property type="match status" value="1"/>
</dbReference>
<organism evidence="2 3">
    <name type="scientific">Palleronia aestuarii</name>
    <dbReference type="NCBI Taxonomy" id="568105"/>
    <lineage>
        <taxon>Bacteria</taxon>
        <taxon>Pseudomonadati</taxon>
        <taxon>Pseudomonadota</taxon>
        <taxon>Alphaproteobacteria</taxon>
        <taxon>Rhodobacterales</taxon>
        <taxon>Roseobacteraceae</taxon>
        <taxon>Palleronia</taxon>
    </lineage>
</organism>
<evidence type="ECO:0000313" key="3">
    <source>
        <dbReference type="Proteomes" id="UP000248916"/>
    </source>
</evidence>
<dbReference type="InterPro" id="IPR005069">
    <property type="entry name" value="Nucl-diP-sugar_transferase"/>
</dbReference>
<gene>
    <name evidence="2" type="ORF">LX81_00980</name>
</gene>